<name>A0ABY9VJY8_9BACI</name>
<dbReference type="InterPro" id="IPR050249">
    <property type="entry name" value="Pseudomonas-type_ThrB"/>
</dbReference>
<organism evidence="3 4">
    <name type="scientific">Mesobacillus jeotgali</name>
    <dbReference type="NCBI Taxonomy" id="129985"/>
    <lineage>
        <taxon>Bacteria</taxon>
        <taxon>Bacillati</taxon>
        <taxon>Bacillota</taxon>
        <taxon>Bacilli</taxon>
        <taxon>Bacillales</taxon>
        <taxon>Bacillaceae</taxon>
        <taxon>Mesobacillus</taxon>
    </lineage>
</organism>
<evidence type="ECO:0000313" key="4">
    <source>
        <dbReference type="Proteomes" id="UP001303324"/>
    </source>
</evidence>
<dbReference type="InterPro" id="IPR002575">
    <property type="entry name" value="Aminoglycoside_PTrfase"/>
</dbReference>
<dbReference type="Gene3D" id="3.30.200.20">
    <property type="entry name" value="Phosphorylase Kinase, domain 1"/>
    <property type="match status" value="1"/>
</dbReference>
<dbReference type="Proteomes" id="UP001303324">
    <property type="component" value="Chromosome"/>
</dbReference>
<evidence type="ECO:0000256" key="1">
    <source>
        <dbReference type="ARBA" id="ARBA00038240"/>
    </source>
</evidence>
<evidence type="ECO:0000259" key="2">
    <source>
        <dbReference type="Pfam" id="PF01636"/>
    </source>
</evidence>
<dbReference type="EMBL" id="CP134494">
    <property type="protein sequence ID" value="WNF24264.1"/>
    <property type="molecule type" value="Genomic_DNA"/>
</dbReference>
<dbReference type="SUPFAM" id="SSF56112">
    <property type="entry name" value="Protein kinase-like (PK-like)"/>
    <property type="match status" value="1"/>
</dbReference>
<keyword evidence="4" id="KW-1185">Reference proteome</keyword>
<accession>A0ABY9VJY8</accession>
<gene>
    <name evidence="3" type="ORF">RH061_07220</name>
</gene>
<dbReference type="InterPro" id="IPR011009">
    <property type="entry name" value="Kinase-like_dom_sf"/>
</dbReference>
<dbReference type="RefSeq" id="WP_311074988.1">
    <property type="nucleotide sequence ID" value="NZ_CP134494.1"/>
</dbReference>
<sequence>MEKAVSNLMNQEILDEFLGRFGLEKEVKKLGDFENYVYETYKNGQPYIMRLTHSSHRDMDEVLSELDWMRHLNSRGLSVPEVFPSEDGNFAEEIRAADDSSFYGCLYAKANGKAISVRSDEFNEDLFKKWGETTGRMHHATKSYEPSKGIKERSSWDDDDLLSIEKYYPSEERQLVENAKEVIALISDLPKNKDNYGIIHTDIHSGNFFYDGEQIHVFDFDDASYHWFTSDIAIPLYYSIIYRIPASEEAERNRFGKLFLDAFIEGYQKANSLPDGWKEQVPLFLMLRDIVLYAVLHKKIAPEDRDEKLKEMMEEIANRIRNKQPIINIKI</sequence>
<dbReference type="Pfam" id="PF01636">
    <property type="entry name" value="APH"/>
    <property type="match status" value="1"/>
</dbReference>
<dbReference type="PANTHER" id="PTHR21064">
    <property type="entry name" value="AMINOGLYCOSIDE PHOSPHOTRANSFERASE DOMAIN-CONTAINING PROTEIN-RELATED"/>
    <property type="match status" value="1"/>
</dbReference>
<protein>
    <submittedName>
        <fullName evidence="3">Phosphotransferase</fullName>
    </submittedName>
</protein>
<reference evidence="3 4" key="1">
    <citation type="submission" date="2023-09" db="EMBL/GenBank/DDBJ databases">
        <title>Microbial mechanism of fulvic acid promoting antimony reduction mineralization in rice fields.</title>
        <authorList>
            <person name="Chen G."/>
            <person name="Lan J."/>
        </authorList>
    </citation>
    <scope>NUCLEOTIDE SEQUENCE [LARGE SCALE GENOMIC DNA]</scope>
    <source>
        <strain evidence="3 4">PS1</strain>
    </source>
</reference>
<comment type="similarity">
    <text evidence="1">Belongs to the pseudomonas-type ThrB family.</text>
</comment>
<evidence type="ECO:0000313" key="3">
    <source>
        <dbReference type="EMBL" id="WNF24264.1"/>
    </source>
</evidence>
<dbReference type="Gene3D" id="3.90.1200.10">
    <property type="match status" value="1"/>
</dbReference>
<feature type="domain" description="Aminoglycoside phosphotransferase" evidence="2">
    <location>
        <begin position="31"/>
        <end position="243"/>
    </location>
</feature>
<dbReference type="PANTHER" id="PTHR21064:SF6">
    <property type="entry name" value="AMINOGLYCOSIDE PHOSPHOTRANSFERASE DOMAIN-CONTAINING PROTEIN"/>
    <property type="match status" value="1"/>
</dbReference>
<proteinExistence type="inferred from homology"/>